<keyword evidence="3" id="KW-1185">Reference proteome</keyword>
<evidence type="ECO:0000313" key="2">
    <source>
        <dbReference type="EMBL" id="KAJ7701410.1"/>
    </source>
</evidence>
<name>A0AAD7DXS7_MYCRO</name>
<organism evidence="2 3">
    <name type="scientific">Mycena rosella</name>
    <name type="common">Pink bonnet</name>
    <name type="synonym">Agaricus rosellus</name>
    <dbReference type="NCBI Taxonomy" id="1033263"/>
    <lineage>
        <taxon>Eukaryota</taxon>
        <taxon>Fungi</taxon>
        <taxon>Dikarya</taxon>
        <taxon>Basidiomycota</taxon>
        <taxon>Agaricomycotina</taxon>
        <taxon>Agaricomycetes</taxon>
        <taxon>Agaricomycetidae</taxon>
        <taxon>Agaricales</taxon>
        <taxon>Marasmiineae</taxon>
        <taxon>Mycenaceae</taxon>
        <taxon>Mycena</taxon>
    </lineage>
</organism>
<evidence type="ECO:0000256" key="1">
    <source>
        <dbReference type="SAM" id="Phobius"/>
    </source>
</evidence>
<dbReference type="EMBL" id="JARKIE010000017">
    <property type="protein sequence ID" value="KAJ7701410.1"/>
    <property type="molecule type" value="Genomic_DNA"/>
</dbReference>
<keyword evidence="1" id="KW-0812">Transmembrane</keyword>
<sequence length="72" mass="8291">YIYHHISLQLLILLAGPQFFISSSTFFHSLHYHPFNFNHSSCGSISPSYSPSHLLCRHSQPQFLMIMSGMHL</sequence>
<keyword evidence="1" id="KW-0472">Membrane</keyword>
<gene>
    <name evidence="2" type="ORF">B0H17DRAFT_1045302</name>
</gene>
<evidence type="ECO:0000313" key="3">
    <source>
        <dbReference type="Proteomes" id="UP001221757"/>
    </source>
</evidence>
<dbReference type="AlphaFoldDB" id="A0AAD7DXS7"/>
<comment type="caution">
    <text evidence="2">The sequence shown here is derived from an EMBL/GenBank/DDBJ whole genome shotgun (WGS) entry which is preliminary data.</text>
</comment>
<dbReference type="Proteomes" id="UP001221757">
    <property type="component" value="Unassembled WGS sequence"/>
</dbReference>
<feature type="non-terminal residue" evidence="2">
    <location>
        <position position="1"/>
    </location>
</feature>
<proteinExistence type="predicted"/>
<feature type="transmembrane region" description="Helical" evidence="1">
    <location>
        <begin position="6"/>
        <end position="27"/>
    </location>
</feature>
<protein>
    <submittedName>
        <fullName evidence="2">Uncharacterized protein</fullName>
    </submittedName>
</protein>
<accession>A0AAD7DXS7</accession>
<keyword evidence="1" id="KW-1133">Transmembrane helix</keyword>
<reference evidence="2" key="1">
    <citation type="submission" date="2023-03" db="EMBL/GenBank/DDBJ databases">
        <title>Massive genome expansion in bonnet fungi (Mycena s.s.) driven by repeated elements and novel gene families across ecological guilds.</title>
        <authorList>
            <consortium name="Lawrence Berkeley National Laboratory"/>
            <person name="Harder C.B."/>
            <person name="Miyauchi S."/>
            <person name="Viragh M."/>
            <person name="Kuo A."/>
            <person name="Thoen E."/>
            <person name="Andreopoulos B."/>
            <person name="Lu D."/>
            <person name="Skrede I."/>
            <person name="Drula E."/>
            <person name="Henrissat B."/>
            <person name="Morin E."/>
            <person name="Kohler A."/>
            <person name="Barry K."/>
            <person name="LaButti K."/>
            <person name="Morin E."/>
            <person name="Salamov A."/>
            <person name="Lipzen A."/>
            <person name="Mereny Z."/>
            <person name="Hegedus B."/>
            <person name="Baldrian P."/>
            <person name="Stursova M."/>
            <person name="Weitz H."/>
            <person name="Taylor A."/>
            <person name="Grigoriev I.V."/>
            <person name="Nagy L.G."/>
            <person name="Martin F."/>
            <person name="Kauserud H."/>
        </authorList>
    </citation>
    <scope>NUCLEOTIDE SEQUENCE</scope>
    <source>
        <strain evidence="2">CBHHK067</strain>
    </source>
</reference>